<dbReference type="GO" id="GO:0003677">
    <property type="term" value="F:DNA binding"/>
    <property type="evidence" value="ECO:0007669"/>
    <property type="project" value="InterPro"/>
</dbReference>
<feature type="compositionally biased region" description="Polar residues" evidence="1">
    <location>
        <begin position="1"/>
        <end position="11"/>
    </location>
</feature>
<evidence type="ECO:0000313" key="3">
    <source>
        <dbReference type="EMBL" id="SBO91988.1"/>
    </source>
</evidence>
<dbReference type="Gene3D" id="3.40.1410.10">
    <property type="entry name" value="Chorismate lyase-like"/>
    <property type="match status" value="1"/>
</dbReference>
<dbReference type="InterPro" id="IPR011663">
    <property type="entry name" value="UTRA"/>
</dbReference>
<dbReference type="Pfam" id="PF07702">
    <property type="entry name" value="UTRA"/>
    <property type="match status" value="1"/>
</dbReference>
<dbReference type="InterPro" id="IPR028978">
    <property type="entry name" value="Chorismate_lyase_/UTRA_dom_sf"/>
</dbReference>
<dbReference type="EMBL" id="LT559118">
    <property type="protein sequence ID" value="SBO91988.1"/>
    <property type="molecule type" value="Genomic_DNA"/>
</dbReference>
<protein>
    <submittedName>
        <fullName evidence="3">Transcriptional regulator, GntR family</fullName>
    </submittedName>
</protein>
<dbReference type="PANTHER" id="PTHR44846:SF17">
    <property type="entry name" value="GNTR-FAMILY TRANSCRIPTIONAL REGULATOR"/>
    <property type="match status" value="1"/>
</dbReference>
<sequence length="181" mass="19837">MRPSGWSNTSAPYIRPRPDGEPDAWTEEAAQRGHVGTNELREVGEIPAPADIARDLNIEGQPQQVVVRRRIVLLDGVPIELADSYYPASIARGTPLAQPGKIRGGAVRLLAELGHRARKVEETVSARPATAIERDLLGLDAAEWVLVLRRVTRDDAGTPYESTVMTMVAGGRELRYEHEEG</sequence>
<organism evidence="3">
    <name type="scientific">Nonomuraea gerenzanensis</name>
    <dbReference type="NCBI Taxonomy" id="93944"/>
    <lineage>
        <taxon>Bacteria</taxon>
        <taxon>Bacillati</taxon>
        <taxon>Actinomycetota</taxon>
        <taxon>Actinomycetes</taxon>
        <taxon>Streptosporangiales</taxon>
        <taxon>Streptosporangiaceae</taxon>
        <taxon>Nonomuraea</taxon>
    </lineage>
</organism>
<dbReference type="InterPro" id="IPR050679">
    <property type="entry name" value="Bact_HTH_transcr_reg"/>
</dbReference>
<dbReference type="RefSeq" id="WP_225271312.1">
    <property type="nucleotide sequence ID" value="NZ_CP084058.1"/>
</dbReference>
<evidence type="ECO:0000259" key="2">
    <source>
        <dbReference type="SMART" id="SM00866"/>
    </source>
</evidence>
<dbReference type="GO" id="GO:0045892">
    <property type="term" value="P:negative regulation of DNA-templated transcription"/>
    <property type="evidence" value="ECO:0007669"/>
    <property type="project" value="TreeGrafter"/>
</dbReference>
<feature type="region of interest" description="Disordered" evidence="1">
    <location>
        <begin position="1"/>
        <end position="29"/>
    </location>
</feature>
<accession>A0A1M4DZL2</accession>
<dbReference type="SMART" id="SM00866">
    <property type="entry name" value="UTRA"/>
    <property type="match status" value="1"/>
</dbReference>
<evidence type="ECO:0000256" key="1">
    <source>
        <dbReference type="SAM" id="MobiDB-lite"/>
    </source>
</evidence>
<dbReference type="PANTHER" id="PTHR44846">
    <property type="entry name" value="MANNOSYL-D-GLYCERATE TRANSPORT/METABOLISM SYSTEM REPRESSOR MNGR-RELATED"/>
    <property type="match status" value="1"/>
</dbReference>
<name>A0A1M4DZL2_9ACTN</name>
<dbReference type="AlphaFoldDB" id="A0A1M4DZL2"/>
<proteinExistence type="predicted"/>
<gene>
    <name evidence="3" type="ORF">BN4615_P1502</name>
</gene>
<dbReference type="SUPFAM" id="SSF64288">
    <property type="entry name" value="Chorismate lyase-like"/>
    <property type="match status" value="1"/>
</dbReference>
<reference evidence="3" key="1">
    <citation type="submission" date="2016-04" db="EMBL/GenBank/DDBJ databases">
        <authorList>
            <person name="Evans L.H."/>
            <person name="Alamgir A."/>
            <person name="Owens N."/>
            <person name="Weber N.D."/>
            <person name="Virtaneva K."/>
            <person name="Barbian K."/>
            <person name="Babar A."/>
            <person name="Rosenke K."/>
        </authorList>
    </citation>
    <scope>NUCLEOTIDE SEQUENCE</scope>
    <source>
        <strain evidence="3">Nono1</strain>
    </source>
</reference>
<feature type="domain" description="UbiC transcription regulator-associated" evidence="2">
    <location>
        <begin position="31"/>
        <end position="173"/>
    </location>
</feature>